<evidence type="ECO:0000313" key="3">
    <source>
        <dbReference type="Proteomes" id="UP001313282"/>
    </source>
</evidence>
<sequence length="329" mass="35799">MQYKNTTSYRGLLLLFLFFYSSIPVAFAAPGAGEGYINPRSSLPKPGVSLPSKTSTEIAPTTGLEELTPETTAVTKTHKSKKKEKVKVVTVVHSVPITATIVKRTDIMEIDSGFGDYPTPPEDEEYETLGFHNTDWMDTEEPHQTSKTPKTLLSEDENTTVSVLQVVVPTDRPIIVTTYACQSSKPLPSDTPLLAKKLIEMKSTAVSCIKPSSDLEPDLASQTSIMEYVEKHFCSTVLGRADDGSGIVHTVREVNGAMQQMSAVWVVSGKKPVKQTCIEAMKSIWEKCGDIEGQEAFRGGKALLKEGVFFNLEAVVPVPVKGGKRKASG</sequence>
<reference evidence="2 3" key="1">
    <citation type="submission" date="2019-10" db="EMBL/GenBank/DDBJ databases">
        <authorList>
            <person name="Palmer J.M."/>
        </authorList>
    </citation>
    <scope>NUCLEOTIDE SEQUENCE [LARGE SCALE GENOMIC DNA]</scope>
    <source>
        <strain evidence="2 3">TWF718</strain>
    </source>
</reference>
<proteinExistence type="predicted"/>
<evidence type="ECO:0000313" key="2">
    <source>
        <dbReference type="EMBL" id="KAK6332027.1"/>
    </source>
</evidence>
<comment type="caution">
    <text evidence="2">The sequence shown here is derived from an EMBL/GenBank/DDBJ whole genome shotgun (WGS) entry which is preliminary data.</text>
</comment>
<keyword evidence="1" id="KW-0732">Signal</keyword>
<feature type="signal peptide" evidence="1">
    <location>
        <begin position="1"/>
        <end position="28"/>
    </location>
</feature>
<protein>
    <submittedName>
        <fullName evidence="2">Uncharacterized protein</fullName>
    </submittedName>
</protein>
<evidence type="ECO:0000256" key="1">
    <source>
        <dbReference type="SAM" id="SignalP"/>
    </source>
</evidence>
<feature type="chain" id="PRO_5042816781" evidence="1">
    <location>
        <begin position="29"/>
        <end position="329"/>
    </location>
</feature>
<dbReference type="Proteomes" id="UP001313282">
    <property type="component" value="Unassembled WGS sequence"/>
</dbReference>
<name>A0AAN8RA08_9PEZI</name>
<gene>
    <name evidence="2" type="ORF">TWF718_002565</name>
</gene>
<keyword evidence="3" id="KW-1185">Reference proteome</keyword>
<dbReference type="AlphaFoldDB" id="A0AAN8RA08"/>
<organism evidence="2 3">
    <name type="scientific">Orbilia javanica</name>
    <dbReference type="NCBI Taxonomy" id="47235"/>
    <lineage>
        <taxon>Eukaryota</taxon>
        <taxon>Fungi</taxon>
        <taxon>Dikarya</taxon>
        <taxon>Ascomycota</taxon>
        <taxon>Pezizomycotina</taxon>
        <taxon>Orbiliomycetes</taxon>
        <taxon>Orbiliales</taxon>
        <taxon>Orbiliaceae</taxon>
        <taxon>Orbilia</taxon>
    </lineage>
</organism>
<accession>A0AAN8RA08</accession>
<dbReference type="EMBL" id="JAVHNR010000010">
    <property type="protein sequence ID" value="KAK6332027.1"/>
    <property type="molecule type" value="Genomic_DNA"/>
</dbReference>